<dbReference type="SUPFAM" id="SSF53187">
    <property type="entry name" value="Zn-dependent exopeptidases"/>
    <property type="match status" value="2"/>
</dbReference>
<dbReference type="PANTHER" id="PTHR28570:SF4">
    <property type="entry name" value="VACUOLAR AMINOPEPTIDASE 1"/>
    <property type="match status" value="1"/>
</dbReference>
<proteinExistence type="predicted"/>
<dbReference type="InterPro" id="IPR001948">
    <property type="entry name" value="Peptidase_M18"/>
</dbReference>
<dbReference type="GO" id="GO:0070006">
    <property type="term" value="F:metalloaminopeptidase activity"/>
    <property type="evidence" value="ECO:0007669"/>
    <property type="project" value="TreeGrafter"/>
</dbReference>
<dbReference type="RefSeq" id="XP_003003006.1">
    <property type="nucleotide sequence ID" value="XM_003002960.1"/>
</dbReference>
<evidence type="ECO:0000313" key="2">
    <source>
        <dbReference type="Proteomes" id="UP000008698"/>
    </source>
</evidence>
<reference evidence="2" key="1">
    <citation type="journal article" date="2011" name="PLoS Pathog.">
        <title>Comparative genomics yields insights into niche adaptation of plant vascular wilt pathogens.</title>
        <authorList>
            <person name="Klosterman S.J."/>
            <person name="Subbarao K.V."/>
            <person name="Kang S."/>
            <person name="Veronese P."/>
            <person name="Gold S.E."/>
            <person name="Thomma B.P.H.J."/>
            <person name="Chen Z."/>
            <person name="Henrissat B."/>
            <person name="Lee Y.-H."/>
            <person name="Park J."/>
            <person name="Garcia-Pedrajas M.D."/>
            <person name="Barbara D.J."/>
            <person name="Anchieta A."/>
            <person name="de Jonge R."/>
            <person name="Santhanam P."/>
            <person name="Maruthachalam K."/>
            <person name="Atallah Z."/>
            <person name="Amyotte S.G."/>
            <person name="Paz Z."/>
            <person name="Inderbitzin P."/>
            <person name="Hayes R.J."/>
            <person name="Heiman D.I."/>
            <person name="Young S."/>
            <person name="Zeng Q."/>
            <person name="Engels R."/>
            <person name="Galagan J."/>
            <person name="Cuomo C.A."/>
            <person name="Dobinson K.F."/>
            <person name="Ma L.-J."/>
        </authorList>
    </citation>
    <scope>NUCLEOTIDE SEQUENCE [LARGE SCALE GENOMIC DNA]</scope>
    <source>
        <strain evidence="2">VaMs.102 / ATCC MYA-4576 / FGSC 10136</strain>
    </source>
</reference>
<dbReference type="eggNOG" id="KOG2596">
    <property type="taxonomic scope" value="Eukaryota"/>
</dbReference>
<name>C9SNU3_VERA1</name>
<dbReference type="GO" id="GO:0006508">
    <property type="term" value="P:proteolysis"/>
    <property type="evidence" value="ECO:0007669"/>
    <property type="project" value="InterPro"/>
</dbReference>
<organism evidence="2">
    <name type="scientific">Verticillium alfalfae (strain VaMs.102 / ATCC MYA-4576 / FGSC 10136)</name>
    <name type="common">Verticillium wilt of alfalfa</name>
    <name type="synonym">Verticillium albo-atrum</name>
    <dbReference type="NCBI Taxonomy" id="526221"/>
    <lineage>
        <taxon>Eukaryota</taxon>
        <taxon>Fungi</taxon>
        <taxon>Dikarya</taxon>
        <taxon>Ascomycota</taxon>
        <taxon>Pezizomycotina</taxon>
        <taxon>Sordariomycetes</taxon>
        <taxon>Hypocreomycetidae</taxon>
        <taxon>Glomerellales</taxon>
        <taxon>Plectosphaerellaceae</taxon>
        <taxon>Verticillium</taxon>
    </lineage>
</organism>
<keyword evidence="2" id="KW-1185">Reference proteome</keyword>
<protein>
    <submittedName>
        <fullName evidence="1">Uncharacterized protein</fullName>
    </submittedName>
</protein>
<evidence type="ECO:0000313" key="1">
    <source>
        <dbReference type="EMBL" id="EEY20458.1"/>
    </source>
</evidence>
<gene>
    <name evidence="1" type="ORF">VDBG_06568</name>
</gene>
<dbReference type="AlphaFoldDB" id="C9SNU3"/>
<dbReference type="PANTHER" id="PTHR28570">
    <property type="entry name" value="ASPARTYL AMINOPEPTIDASE"/>
    <property type="match status" value="1"/>
</dbReference>
<accession>C9SNU3</accession>
<dbReference type="Gene3D" id="3.40.630.10">
    <property type="entry name" value="Zn peptidases"/>
    <property type="match status" value="2"/>
</dbReference>
<dbReference type="GO" id="GO:0000324">
    <property type="term" value="C:fungal-type vacuole"/>
    <property type="evidence" value="ECO:0007669"/>
    <property type="project" value="TreeGrafter"/>
</dbReference>
<dbReference type="STRING" id="526221.C9SNU3"/>
<dbReference type="EMBL" id="DS985221">
    <property type="protein sequence ID" value="EEY20458.1"/>
    <property type="molecule type" value="Genomic_DNA"/>
</dbReference>
<sequence length="222" mass="23281">MLSLPFALSTTPHVRLSSAAECRLCAVSAGQPSSPPAPTGPGKLEPGGKYWTTRNGSALIAFTVGQKYEPGNGVAMIAGHIDALTARLKPVSTKRNAAGYVQLGVAPPHTGRRWWAGAVGCATVVRAEVGDLYPWCLTLGNLGREVCHQIEDKQDPATTRAAAAPSGPMLSSALGVRAADAGLPQLSMHSIRATTGSLDPGLGVKFFKGFLDHWEKVDAEWQ</sequence>
<dbReference type="Pfam" id="PF02127">
    <property type="entry name" value="Peptidase_M18"/>
    <property type="match status" value="2"/>
</dbReference>
<dbReference type="KEGG" id="val:VDBG_06568"/>
<dbReference type="GO" id="GO:0008270">
    <property type="term" value="F:zinc ion binding"/>
    <property type="evidence" value="ECO:0007669"/>
    <property type="project" value="InterPro"/>
</dbReference>
<dbReference type="HOGENOM" id="CLU_1246175_0_0_1"/>
<dbReference type="GeneID" id="9537047"/>
<dbReference type="Proteomes" id="UP000008698">
    <property type="component" value="Unassembled WGS sequence"/>
</dbReference>
<dbReference type="MEROPS" id="M18.A02"/>
<dbReference type="OrthoDB" id="9880441at2759"/>